<dbReference type="EMBL" id="AUBJ02000001">
    <property type="protein sequence ID" value="MCP2330684.1"/>
    <property type="molecule type" value="Genomic_DNA"/>
</dbReference>
<comment type="caution">
    <text evidence="1">The sequence shown here is derived from an EMBL/GenBank/DDBJ whole genome shotgun (WGS) entry which is preliminary data.</text>
</comment>
<protein>
    <recommendedName>
        <fullName evidence="3">SUKH-4 immunity protein of toxin-antitoxin system</fullName>
    </recommendedName>
</protein>
<accession>A0ABT1JDV6</accession>
<evidence type="ECO:0008006" key="3">
    <source>
        <dbReference type="Google" id="ProtNLM"/>
    </source>
</evidence>
<reference evidence="1 2" key="1">
    <citation type="submission" date="2022-06" db="EMBL/GenBank/DDBJ databases">
        <title>Genomic Encyclopedia of Type Strains, Phase I: the one thousand microbial genomes (KMG-I) project.</title>
        <authorList>
            <person name="Kyrpides N."/>
        </authorList>
    </citation>
    <scope>NUCLEOTIDE SEQUENCE [LARGE SCALE GENOMIC DNA]</scope>
    <source>
        <strain evidence="1 2">DSM 43889</strain>
    </source>
</reference>
<keyword evidence="2" id="KW-1185">Reference proteome</keyword>
<gene>
    <name evidence="1" type="ORF">G443_000954</name>
</gene>
<sequence length="326" mass="34852">MLSPHEALLRLAPLLPEDVLWQSRRWLAAGHWELAGRAVVMSLADHGIDVPLGLREVLASAGGATTPLLSLLRDDESGDTPAWEFVDERARDVLVPVAASAVVTEVLSATPGEHTAWQVWRVGTIEVPGIPPRLVHLVETTATMEGAAELASRLGDALVEIGLVSPAVEVFSPETSLPDYQTLALISGREVFASQPPPVPRLAELDEDRVRLFDPANAVDTGDRDEELGYLAGGHPLVESALPGYDLLDDSAGRVVPGGLLTDGIWVWPAALGYYLDRYGVPIPTELSAHVRAAETRPLVPSRREWLATVALVLDAQQEGVTPAAG</sequence>
<evidence type="ECO:0000313" key="1">
    <source>
        <dbReference type="EMBL" id="MCP2330684.1"/>
    </source>
</evidence>
<dbReference type="Proteomes" id="UP000791080">
    <property type="component" value="Unassembled WGS sequence"/>
</dbReference>
<organism evidence="1 2">
    <name type="scientific">Actinoalloteichus caeruleus DSM 43889</name>
    <dbReference type="NCBI Taxonomy" id="1120930"/>
    <lineage>
        <taxon>Bacteria</taxon>
        <taxon>Bacillati</taxon>
        <taxon>Actinomycetota</taxon>
        <taxon>Actinomycetes</taxon>
        <taxon>Pseudonocardiales</taxon>
        <taxon>Pseudonocardiaceae</taxon>
        <taxon>Actinoalloteichus</taxon>
        <taxon>Actinoalloteichus cyanogriseus</taxon>
    </lineage>
</organism>
<proteinExistence type="predicted"/>
<evidence type="ECO:0000313" key="2">
    <source>
        <dbReference type="Proteomes" id="UP000791080"/>
    </source>
</evidence>
<dbReference type="RefSeq" id="WP_026420313.1">
    <property type="nucleotide sequence ID" value="NZ_AUBJ02000001.1"/>
</dbReference>
<name>A0ABT1JDV6_ACTCY</name>